<dbReference type="AlphaFoldDB" id="A0A250DGG1"/>
<dbReference type="InterPro" id="IPR017150">
    <property type="entry name" value="Pept_M20_glutamate_carboxypep"/>
</dbReference>
<dbReference type="GO" id="GO:0016787">
    <property type="term" value="F:hydrolase activity"/>
    <property type="evidence" value="ECO:0007669"/>
    <property type="project" value="UniProtKB-KW"/>
</dbReference>
<keyword evidence="4" id="KW-0862">Zinc</keyword>
<evidence type="ECO:0000256" key="4">
    <source>
        <dbReference type="ARBA" id="ARBA00022833"/>
    </source>
</evidence>
<feature type="active site" description="Proton acceptor" evidence="5">
    <location>
        <position position="179"/>
    </location>
</feature>
<dbReference type="SUPFAM" id="SSF53187">
    <property type="entry name" value="Zn-dependent exopeptidases"/>
    <property type="match status" value="1"/>
</dbReference>
<dbReference type="Pfam" id="PF07687">
    <property type="entry name" value="M20_dimer"/>
    <property type="match status" value="1"/>
</dbReference>
<dbReference type="InterPro" id="IPR036264">
    <property type="entry name" value="Bact_exopeptidase_dim_dom"/>
</dbReference>
<keyword evidence="3" id="KW-0378">Hydrolase</keyword>
<gene>
    <name evidence="8" type="ORF">CKY39_09755</name>
</gene>
<evidence type="ECO:0000259" key="7">
    <source>
        <dbReference type="Pfam" id="PF07687"/>
    </source>
</evidence>
<reference evidence="8 9" key="1">
    <citation type="submission" date="2017-09" db="EMBL/GenBank/DDBJ databases">
        <title>The diverse metabolic capabilities of V. boronicumulans make it an excellent choice for continued studies on novel biodegradation.</title>
        <authorList>
            <person name="Sun S."/>
        </authorList>
    </citation>
    <scope>NUCLEOTIDE SEQUENCE [LARGE SCALE GENOMIC DNA]</scope>
    <source>
        <strain evidence="8 9">J1</strain>
    </source>
</reference>
<evidence type="ECO:0000256" key="1">
    <source>
        <dbReference type="ARBA" id="ARBA00001947"/>
    </source>
</evidence>
<feature type="domain" description="Peptidase M20 dimerisation" evidence="7">
    <location>
        <begin position="220"/>
        <end position="315"/>
    </location>
</feature>
<feature type="signal peptide" evidence="6">
    <location>
        <begin position="1"/>
        <end position="30"/>
    </location>
</feature>
<evidence type="ECO:0000256" key="2">
    <source>
        <dbReference type="ARBA" id="ARBA00022723"/>
    </source>
</evidence>
<dbReference type="GO" id="GO:0046872">
    <property type="term" value="F:metal ion binding"/>
    <property type="evidence" value="ECO:0007669"/>
    <property type="project" value="UniProtKB-KW"/>
</dbReference>
<evidence type="ECO:0000313" key="8">
    <source>
        <dbReference type="EMBL" id="ATA53467.1"/>
    </source>
</evidence>
<dbReference type="PROSITE" id="PS00759">
    <property type="entry name" value="ARGE_DAPE_CPG2_2"/>
    <property type="match status" value="1"/>
</dbReference>
<feature type="active site" evidence="5">
    <location>
        <position position="118"/>
    </location>
</feature>
<dbReference type="SUPFAM" id="SSF55031">
    <property type="entry name" value="Bacterial exopeptidase dimerisation domain"/>
    <property type="match status" value="1"/>
</dbReference>
<sequence>MTMRTSSFFSLRSVALACGLALGAVATAQAAPDAKLLAAAEKAQPAVIDNLKEMVSIESGSLNVEGLMKMADVIEGRLKAAGFKTERRKASAGAGADIVIGTIKGTGKRKIMLQGHMDTVYAPGILNTQPYKVDGNRIYGPGIADDKGGLAVMMASLKILADAGWRDYDTLTVLVNPDEEVGSVGSGELIATTADLHDTVLSFEPTAAKAVAKGESLLLGAAGIAQATLEVKGRAAHAGAAPELGRNALYELSYQMLQTKDLAKDIPGVTLNWTVARATGPINQITEKAQALGDIRITQPGAEKKLTEALQAKIASGKLIPDTETTVKVEVGRPAFVAGAKGRALAEKAQAIYKELDRELALTPMTGGGTDAGFAGRSGKATVVESFGLAGFGYHARDEYIEVDSIVPRLYLVTRLLTEIGKN</sequence>
<dbReference type="PANTHER" id="PTHR43808">
    <property type="entry name" value="ACETYLORNITHINE DEACETYLASE"/>
    <property type="match status" value="1"/>
</dbReference>
<keyword evidence="6" id="KW-0732">Signal</keyword>
<organism evidence="8 9">
    <name type="scientific">Variovorax boronicumulans</name>
    <dbReference type="NCBI Taxonomy" id="436515"/>
    <lineage>
        <taxon>Bacteria</taxon>
        <taxon>Pseudomonadati</taxon>
        <taxon>Pseudomonadota</taxon>
        <taxon>Betaproteobacteria</taxon>
        <taxon>Burkholderiales</taxon>
        <taxon>Comamonadaceae</taxon>
        <taxon>Variovorax</taxon>
    </lineage>
</organism>
<dbReference type="Gene3D" id="3.40.630.10">
    <property type="entry name" value="Zn peptidases"/>
    <property type="match status" value="1"/>
</dbReference>
<dbReference type="InterPro" id="IPR002933">
    <property type="entry name" value="Peptidase_M20"/>
</dbReference>
<dbReference type="InterPro" id="IPR001261">
    <property type="entry name" value="ArgE/DapE_CS"/>
</dbReference>
<evidence type="ECO:0000256" key="6">
    <source>
        <dbReference type="SAM" id="SignalP"/>
    </source>
</evidence>
<dbReference type="Proteomes" id="UP000217154">
    <property type="component" value="Chromosome"/>
</dbReference>
<feature type="chain" id="PRO_5012309650" evidence="6">
    <location>
        <begin position="31"/>
        <end position="423"/>
    </location>
</feature>
<dbReference type="Pfam" id="PF01546">
    <property type="entry name" value="Peptidase_M20"/>
    <property type="match status" value="1"/>
</dbReference>
<dbReference type="KEGG" id="vbo:CKY39_09755"/>
<protein>
    <submittedName>
        <fullName evidence="8">Peptidase M20</fullName>
    </submittedName>
</protein>
<dbReference type="Gene3D" id="3.30.70.360">
    <property type="match status" value="1"/>
</dbReference>
<evidence type="ECO:0000313" key="9">
    <source>
        <dbReference type="Proteomes" id="UP000217154"/>
    </source>
</evidence>
<dbReference type="RefSeq" id="WP_095744292.1">
    <property type="nucleotide sequence ID" value="NZ_CP023284.1"/>
</dbReference>
<dbReference type="PANTHER" id="PTHR43808:SF10">
    <property type="entry name" value="BLL3749 PROTEIN"/>
    <property type="match status" value="1"/>
</dbReference>
<accession>A0A250DGG1</accession>
<dbReference type="CDD" id="cd03885">
    <property type="entry name" value="M20_CPDG2"/>
    <property type="match status" value="1"/>
</dbReference>
<name>A0A250DGG1_9BURK</name>
<keyword evidence="2" id="KW-0479">Metal-binding</keyword>
<comment type="cofactor">
    <cofactor evidence="1">
        <name>Zn(2+)</name>
        <dbReference type="ChEBI" id="CHEBI:29105"/>
    </cofactor>
</comment>
<dbReference type="InterPro" id="IPR011650">
    <property type="entry name" value="Peptidase_M20_dimer"/>
</dbReference>
<evidence type="ECO:0000256" key="3">
    <source>
        <dbReference type="ARBA" id="ARBA00022801"/>
    </source>
</evidence>
<dbReference type="InterPro" id="IPR050072">
    <property type="entry name" value="Peptidase_M20A"/>
</dbReference>
<dbReference type="EMBL" id="CP023284">
    <property type="protein sequence ID" value="ATA53467.1"/>
    <property type="molecule type" value="Genomic_DNA"/>
</dbReference>
<proteinExistence type="predicted"/>
<dbReference type="NCBIfam" id="NF004788">
    <property type="entry name" value="PRK06133.1"/>
    <property type="match status" value="1"/>
</dbReference>
<dbReference type="PIRSF" id="PIRSF037238">
    <property type="entry name" value="Carboxypeptidase_G2"/>
    <property type="match status" value="1"/>
</dbReference>
<evidence type="ECO:0000256" key="5">
    <source>
        <dbReference type="PIRSR" id="PIRSR037238-1"/>
    </source>
</evidence>